<dbReference type="Proteomes" id="UP000179807">
    <property type="component" value="Unassembled WGS sequence"/>
</dbReference>
<proteinExistence type="predicted"/>
<reference evidence="3" key="1">
    <citation type="submission" date="2016-10" db="EMBL/GenBank/DDBJ databases">
        <authorList>
            <person name="Benchimol M."/>
            <person name="Almeida L.G."/>
            <person name="Vasconcelos A.T."/>
            <person name="Perreira-Neves A."/>
            <person name="Rosa I.A."/>
            <person name="Tasca T."/>
            <person name="Bogo M.R."/>
            <person name="de Souza W."/>
        </authorList>
    </citation>
    <scope>NUCLEOTIDE SEQUENCE [LARGE SCALE GENOMIC DNA]</scope>
    <source>
        <strain evidence="3">K</strain>
    </source>
</reference>
<keyword evidence="3" id="KW-0808">Transferase</keyword>
<protein>
    <submittedName>
        <fullName evidence="3">STE family protein kinase</fullName>
    </submittedName>
</protein>
<gene>
    <name evidence="3" type="ORF">TRFO_26842</name>
</gene>
<dbReference type="InterPro" id="IPR000719">
    <property type="entry name" value="Prot_kinase_dom"/>
</dbReference>
<name>A0A1J4K3L3_9EUKA</name>
<evidence type="ECO:0000259" key="2">
    <source>
        <dbReference type="PROSITE" id="PS50011"/>
    </source>
</evidence>
<keyword evidence="4" id="KW-1185">Reference proteome</keyword>
<feature type="compositionally biased region" description="Polar residues" evidence="1">
    <location>
        <begin position="379"/>
        <end position="389"/>
    </location>
</feature>
<dbReference type="InterPro" id="IPR011009">
    <property type="entry name" value="Kinase-like_dom_sf"/>
</dbReference>
<dbReference type="GO" id="GO:0005737">
    <property type="term" value="C:cytoplasm"/>
    <property type="evidence" value="ECO:0007669"/>
    <property type="project" value="TreeGrafter"/>
</dbReference>
<feature type="domain" description="Protein kinase" evidence="2">
    <location>
        <begin position="20"/>
        <end position="291"/>
    </location>
</feature>
<dbReference type="PANTHER" id="PTHR24361">
    <property type="entry name" value="MITOGEN-ACTIVATED KINASE KINASE KINASE"/>
    <property type="match status" value="1"/>
</dbReference>
<evidence type="ECO:0000313" key="3">
    <source>
        <dbReference type="EMBL" id="OHT05424.1"/>
    </source>
</evidence>
<dbReference type="CDD" id="cd14014">
    <property type="entry name" value="STKc_PknB_like"/>
    <property type="match status" value="1"/>
</dbReference>
<dbReference type="RefSeq" id="XP_068358560.1">
    <property type="nucleotide sequence ID" value="XM_068505193.1"/>
</dbReference>
<evidence type="ECO:0000256" key="1">
    <source>
        <dbReference type="SAM" id="MobiDB-lite"/>
    </source>
</evidence>
<dbReference type="InterPro" id="IPR011990">
    <property type="entry name" value="TPR-like_helical_dom_sf"/>
</dbReference>
<feature type="region of interest" description="Disordered" evidence="1">
    <location>
        <begin position="379"/>
        <end position="404"/>
    </location>
</feature>
<dbReference type="GeneID" id="94839897"/>
<dbReference type="Gene3D" id="1.10.510.10">
    <property type="entry name" value="Transferase(Phosphotransferase) domain 1"/>
    <property type="match status" value="1"/>
</dbReference>
<dbReference type="SMART" id="SM00220">
    <property type="entry name" value="S_TKc"/>
    <property type="match status" value="1"/>
</dbReference>
<dbReference type="Pfam" id="PF00069">
    <property type="entry name" value="Pkinase"/>
    <property type="match status" value="1"/>
</dbReference>
<dbReference type="EMBL" id="MLAK01000758">
    <property type="protein sequence ID" value="OHT05424.1"/>
    <property type="molecule type" value="Genomic_DNA"/>
</dbReference>
<sequence length="404" mass="45636">MSDDLYIIEPPAKPYDSNAYDEICMLGSGGCASVYLVLKKENQKLRAIKHSTNINTDKGVQYFKREYTILKTSKHPAIMKLFDCGLPKDKNGGPPWLELEFVPGGTLTDHIQTHIDNFLKVDNTRSCIISYGIASALSYIHSHNTIHRDVKPDNILLNANYEPKLADFGFARKSFNEKMLQSFPLTVRYAAPEIIEETGSSDKSDVFSFGSSLYHLRTGKAPYSNLQLIAQVIKAVVNGSPRELVKDDPFNPIILKCLKLSPQERPSMEEVARDIAELAASLPDVNQEEFFAYKNKIDNFENENPNDEDDYGDVAELQGLADEGNIDAMYQIGWMYYRGIFLKRNLYQAFEHFNLASQFGSVEAARAIKDVFKNSQTEIESDPKTSSAYHSFLDNSPIDEEEDY</sequence>
<dbReference type="OrthoDB" id="4062651at2759"/>
<accession>A0A1J4K3L3</accession>
<dbReference type="PANTHER" id="PTHR24361:SF678">
    <property type="entry name" value="SPORULATION-SPECIFIC PROTEIN 1"/>
    <property type="match status" value="1"/>
</dbReference>
<dbReference type="VEuPathDB" id="TrichDB:TRFO_26842"/>
<dbReference type="SUPFAM" id="SSF56112">
    <property type="entry name" value="Protein kinase-like (PK-like)"/>
    <property type="match status" value="1"/>
</dbReference>
<dbReference type="AlphaFoldDB" id="A0A1J4K3L3"/>
<dbReference type="InterPro" id="IPR053235">
    <property type="entry name" value="Ser_Thr_kinase"/>
</dbReference>
<comment type="caution">
    <text evidence="3">The sequence shown here is derived from an EMBL/GenBank/DDBJ whole genome shotgun (WGS) entry which is preliminary data.</text>
</comment>
<dbReference type="SMART" id="SM00671">
    <property type="entry name" value="SEL1"/>
    <property type="match status" value="1"/>
</dbReference>
<organism evidence="3 4">
    <name type="scientific">Tritrichomonas foetus</name>
    <dbReference type="NCBI Taxonomy" id="1144522"/>
    <lineage>
        <taxon>Eukaryota</taxon>
        <taxon>Metamonada</taxon>
        <taxon>Parabasalia</taxon>
        <taxon>Tritrichomonadida</taxon>
        <taxon>Tritrichomonadidae</taxon>
        <taxon>Tritrichomonas</taxon>
    </lineage>
</organism>
<dbReference type="InterPro" id="IPR006597">
    <property type="entry name" value="Sel1-like"/>
</dbReference>
<dbReference type="Gene3D" id="1.25.40.10">
    <property type="entry name" value="Tetratricopeptide repeat domain"/>
    <property type="match status" value="1"/>
</dbReference>
<dbReference type="GO" id="GO:0005524">
    <property type="term" value="F:ATP binding"/>
    <property type="evidence" value="ECO:0007669"/>
    <property type="project" value="InterPro"/>
</dbReference>
<keyword evidence="3" id="KW-0418">Kinase</keyword>
<evidence type="ECO:0000313" key="4">
    <source>
        <dbReference type="Proteomes" id="UP000179807"/>
    </source>
</evidence>
<dbReference type="SUPFAM" id="SSF81901">
    <property type="entry name" value="HCP-like"/>
    <property type="match status" value="1"/>
</dbReference>
<dbReference type="PROSITE" id="PS50011">
    <property type="entry name" value="PROTEIN_KINASE_DOM"/>
    <property type="match status" value="1"/>
</dbReference>
<dbReference type="GO" id="GO:0004672">
    <property type="term" value="F:protein kinase activity"/>
    <property type="evidence" value="ECO:0007669"/>
    <property type="project" value="InterPro"/>
</dbReference>